<dbReference type="Proteomes" id="UP000030748">
    <property type="component" value="Unassembled WGS sequence"/>
</dbReference>
<name>A0A022Q7C8_ERYGU</name>
<dbReference type="InterPro" id="IPR006527">
    <property type="entry name" value="F-box-assoc_dom_typ1"/>
</dbReference>
<dbReference type="EMBL" id="KI632201">
    <property type="protein sequence ID" value="EYU22415.1"/>
    <property type="molecule type" value="Genomic_DNA"/>
</dbReference>
<dbReference type="CDD" id="cd22157">
    <property type="entry name" value="F-box_AtFBW1-like"/>
    <property type="match status" value="1"/>
</dbReference>
<evidence type="ECO:0000313" key="3">
    <source>
        <dbReference type="Proteomes" id="UP000030748"/>
    </source>
</evidence>
<dbReference type="InterPro" id="IPR001810">
    <property type="entry name" value="F-box_dom"/>
</dbReference>
<accession>A0A022Q7C8</accession>
<dbReference type="InterPro" id="IPR050796">
    <property type="entry name" value="SCF_F-box_component"/>
</dbReference>
<dbReference type="PANTHER" id="PTHR31672:SF13">
    <property type="entry name" value="F-BOX PROTEIN CPR30-LIKE"/>
    <property type="match status" value="1"/>
</dbReference>
<feature type="domain" description="F-box" evidence="1">
    <location>
        <begin position="4"/>
        <end position="50"/>
    </location>
</feature>
<dbReference type="SMART" id="SM00256">
    <property type="entry name" value="FBOX"/>
    <property type="match status" value="1"/>
</dbReference>
<dbReference type="InterPro" id="IPR036047">
    <property type="entry name" value="F-box-like_dom_sf"/>
</dbReference>
<dbReference type="PROSITE" id="PS50181">
    <property type="entry name" value="FBOX"/>
    <property type="match status" value="1"/>
</dbReference>
<dbReference type="AlphaFoldDB" id="A0A022Q7C8"/>
<gene>
    <name evidence="2" type="ORF">MIMGU_mgv1a026580mg</name>
</gene>
<dbReference type="OMA" id="ISSERYH"/>
<dbReference type="PANTHER" id="PTHR31672">
    <property type="entry name" value="BNACNNG10540D PROTEIN"/>
    <property type="match status" value="1"/>
</dbReference>
<dbReference type="SUPFAM" id="SSF101898">
    <property type="entry name" value="NHL repeat"/>
    <property type="match status" value="1"/>
</dbReference>
<dbReference type="InterPro" id="IPR017451">
    <property type="entry name" value="F-box-assoc_interact_dom"/>
</dbReference>
<dbReference type="Pfam" id="PF00646">
    <property type="entry name" value="F-box"/>
    <property type="match status" value="1"/>
</dbReference>
<dbReference type="eggNOG" id="ENOG502SQQJ">
    <property type="taxonomic scope" value="Eukaryota"/>
</dbReference>
<dbReference type="Gene3D" id="1.20.1280.50">
    <property type="match status" value="1"/>
</dbReference>
<dbReference type="SUPFAM" id="SSF81383">
    <property type="entry name" value="F-box domain"/>
    <property type="match status" value="1"/>
</dbReference>
<sequence>MCVHNKQVLLPDDIIETILPKLPVKSLLRFKAVSKSWKSMISDPAFVRKKHLHQSSQQDNHLFLWKSKQWSSGFSVVKFEDGKFQILHDLRECPYGWDTVVSFSAGVLLLTEYSDSTYVLWNPSTRAKTMIWFPYRFNSHPKSYGVCYDSVSEDFKIVVISSMSMRDYAVYSCKNKIWTKKKKGFPGTGRLGNESGLYVNGSIYWVYREGDARKIVYFDSGDDNFKILDKPKGVGENRPIFLACLKGCLSVYCNGENETVVRIWIREKNNCWVELVTIENVDTVIELFDVEFVAENKVVIRSNTTRLMIYNISEKRFEDYDDKAVFGYAMVPYLETLFFPIENTRPKRKRKCLS</sequence>
<dbReference type="PhylomeDB" id="A0A022Q7C8"/>
<evidence type="ECO:0000313" key="2">
    <source>
        <dbReference type="EMBL" id="EYU22415.1"/>
    </source>
</evidence>
<dbReference type="Pfam" id="PF07734">
    <property type="entry name" value="FBA_1"/>
    <property type="match status" value="1"/>
</dbReference>
<organism evidence="2 3">
    <name type="scientific">Erythranthe guttata</name>
    <name type="common">Yellow monkey flower</name>
    <name type="synonym">Mimulus guttatus</name>
    <dbReference type="NCBI Taxonomy" id="4155"/>
    <lineage>
        <taxon>Eukaryota</taxon>
        <taxon>Viridiplantae</taxon>
        <taxon>Streptophyta</taxon>
        <taxon>Embryophyta</taxon>
        <taxon>Tracheophyta</taxon>
        <taxon>Spermatophyta</taxon>
        <taxon>Magnoliopsida</taxon>
        <taxon>eudicotyledons</taxon>
        <taxon>Gunneridae</taxon>
        <taxon>Pentapetalae</taxon>
        <taxon>asterids</taxon>
        <taxon>lamiids</taxon>
        <taxon>Lamiales</taxon>
        <taxon>Phrymaceae</taxon>
        <taxon>Erythranthe</taxon>
    </lineage>
</organism>
<evidence type="ECO:0000259" key="1">
    <source>
        <dbReference type="PROSITE" id="PS50181"/>
    </source>
</evidence>
<keyword evidence="3" id="KW-1185">Reference proteome</keyword>
<reference evidence="2 3" key="1">
    <citation type="journal article" date="2013" name="Proc. Natl. Acad. Sci. U.S.A.">
        <title>Fine-scale variation in meiotic recombination in Mimulus inferred from population shotgun sequencing.</title>
        <authorList>
            <person name="Hellsten U."/>
            <person name="Wright K.M."/>
            <person name="Jenkins J."/>
            <person name="Shu S."/>
            <person name="Yuan Y."/>
            <person name="Wessler S.R."/>
            <person name="Schmutz J."/>
            <person name="Willis J.H."/>
            <person name="Rokhsar D.S."/>
        </authorList>
    </citation>
    <scope>NUCLEOTIDE SEQUENCE [LARGE SCALE GENOMIC DNA]</scope>
    <source>
        <strain evidence="3">cv. DUN x IM62</strain>
    </source>
</reference>
<dbReference type="KEGG" id="egt:105974805"/>
<proteinExistence type="predicted"/>
<dbReference type="STRING" id="4155.A0A022Q7C8"/>
<protein>
    <recommendedName>
        <fullName evidence="1">F-box domain-containing protein</fullName>
    </recommendedName>
</protein>
<dbReference type="OrthoDB" id="913616at2759"/>
<dbReference type="NCBIfam" id="TIGR01640">
    <property type="entry name" value="F_box_assoc_1"/>
    <property type="match status" value="1"/>
</dbReference>